<reference evidence="1 2" key="1">
    <citation type="journal article" date="2014" name="Genome Announc.">
        <title>Draft genome sequences of the altered schaedler flora, a defined bacterial community from gnotobiotic mice.</title>
        <authorList>
            <person name="Wannemuehler M.J."/>
            <person name="Overstreet A.M."/>
            <person name="Ward D.V."/>
            <person name="Phillips G.J."/>
        </authorList>
    </citation>
    <scope>NUCLEOTIDE SEQUENCE [LARGE SCALE GENOMIC DNA]</scope>
    <source>
        <strain evidence="1 2">ASF492</strain>
    </source>
</reference>
<dbReference type="EMBL" id="AQFT01000057">
    <property type="protein sequence ID" value="EMZ28831.1"/>
    <property type="molecule type" value="Genomic_DNA"/>
</dbReference>
<accession>N2AL76</accession>
<proteinExistence type="predicted"/>
<keyword evidence="2" id="KW-1185">Reference proteome</keyword>
<sequence length="124" mass="15052">MKEMEAKTENRYEYRKPQEKRKQMIAPDLFEFAYVPDWYGHLAELERLALPESWKFRKPSRETKNTDTPILERYIHTIFCKQVIDFNSESDPRKADSIFHLENECVCFHLQWQCHCRNHGKISE</sequence>
<comment type="caution">
    <text evidence="1">The sequence shown here is derived from an EMBL/GenBank/DDBJ whole genome shotgun (WGS) entry which is preliminary data.</text>
</comment>
<gene>
    <name evidence="1" type="ORF">C823_01858</name>
</gene>
<organism evidence="1 2">
    <name type="scientific">Eubacterium plexicaudatum ASF492</name>
    <dbReference type="NCBI Taxonomy" id="1235802"/>
    <lineage>
        <taxon>Bacteria</taxon>
        <taxon>Bacillati</taxon>
        <taxon>Bacillota</taxon>
        <taxon>Clostridia</taxon>
        <taxon>Eubacteriales</taxon>
        <taxon>Eubacteriaceae</taxon>
        <taxon>Eubacterium</taxon>
    </lineage>
</organism>
<dbReference type="eggNOG" id="COG1278">
    <property type="taxonomic scope" value="Bacteria"/>
</dbReference>
<evidence type="ECO:0000313" key="2">
    <source>
        <dbReference type="Proteomes" id="UP000012589"/>
    </source>
</evidence>
<dbReference type="Proteomes" id="UP000012589">
    <property type="component" value="Unassembled WGS sequence"/>
</dbReference>
<dbReference type="HOGENOM" id="CLU_2000474_0_0_9"/>
<dbReference type="AlphaFoldDB" id="N2AL76"/>
<protein>
    <submittedName>
        <fullName evidence="1">Uncharacterized protein</fullName>
    </submittedName>
</protein>
<dbReference type="PATRIC" id="fig|1235802.3.peg.1968"/>
<evidence type="ECO:0000313" key="1">
    <source>
        <dbReference type="EMBL" id="EMZ28831.1"/>
    </source>
</evidence>
<dbReference type="STRING" id="1235802.C823_01858"/>
<name>N2AL76_9FIRM</name>